<dbReference type="EMBL" id="QGQD01000078">
    <property type="protein sequence ID" value="TLC99026.1"/>
    <property type="molecule type" value="Genomic_DNA"/>
</dbReference>
<gene>
    <name evidence="3" type="ORF">DSM106044_04172</name>
</gene>
<protein>
    <recommendedName>
        <fullName evidence="5">Secreted protein containing C-terminal beta-propeller domain distantly related to WD-40 repeats</fullName>
    </recommendedName>
</protein>
<evidence type="ECO:0008006" key="5">
    <source>
        <dbReference type="Google" id="ProtNLM"/>
    </source>
</evidence>
<keyword evidence="4" id="KW-1185">Reference proteome</keyword>
<reference evidence="3 4" key="1">
    <citation type="journal article" date="2019" name="Anaerobe">
        <title>Detection of Robinsoniella peoriensis in multiple bone samples of a trauma patient.</title>
        <authorList>
            <person name="Schrottner P."/>
            <person name="Hartwich K."/>
            <person name="Bunk B."/>
            <person name="Schober I."/>
            <person name="Helbig S."/>
            <person name="Rudolph W.W."/>
            <person name="Gunzer F."/>
        </authorList>
    </citation>
    <scope>NUCLEOTIDE SEQUENCE [LARGE SCALE GENOMIC DNA]</scope>
    <source>
        <strain evidence="3 4">DSM 106044</strain>
    </source>
</reference>
<dbReference type="Proteomes" id="UP000306509">
    <property type="component" value="Unassembled WGS sequence"/>
</dbReference>
<dbReference type="Pfam" id="PF09826">
    <property type="entry name" value="Beta_propel"/>
    <property type="match status" value="1"/>
</dbReference>
<dbReference type="RefSeq" id="WP_138003571.1">
    <property type="nucleotide sequence ID" value="NZ_QGQD01000078.1"/>
</dbReference>
<feature type="compositionally biased region" description="Basic and acidic residues" evidence="1">
    <location>
        <begin position="24"/>
        <end position="34"/>
    </location>
</feature>
<keyword evidence="2" id="KW-0472">Membrane</keyword>
<feature type="region of interest" description="Disordered" evidence="1">
    <location>
        <begin position="101"/>
        <end position="131"/>
    </location>
</feature>
<dbReference type="SUPFAM" id="SSF69304">
    <property type="entry name" value="Tricorn protease N-terminal domain"/>
    <property type="match status" value="1"/>
</dbReference>
<feature type="compositionally biased region" description="Basic and acidic residues" evidence="1">
    <location>
        <begin position="1"/>
        <end position="15"/>
    </location>
</feature>
<evidence type="ECO:0000256" key="2">
    <source>
        <dbReference type="SAM" id="Phobius"/>
    </source>
</evidence>
<dbReference type="AlphaFoldDB" id="A0A4U8Q305"/>
<organism evidence="3 4">
    <name type="scientific">Robinsoniella peoriensis</name>
    <dbReference type="NCBI Taxonomy" id="180332"/>
    <lineage>
        <taxon>Bacteria</taxon>
        <taxon>Bacillati</taxon>
        <taxon>Bacillota</taxon>
        <taxon>Clostridia</taxon>
        <taxon>Lachnospirales</taxon>
        <taxon>Lachnospiraceae</taxon>
        <taxon>Robinsoniella</taxon>
    </lineage>
</organism>
<feature type="region of interest" description="Disordered" evidence="1">
    <location>
        <begin position="1"/>
        <end position="40"/>
    </location>
</feature>
<evidence type="ECO:0000313" key="3">
    <source>
        <dbReference type="EMBL" id="TLC99026.1"/>
    </source>
</evidence>
<evidence type="ECO:0000256" key="1">
    <source>
        <dbReference type="SAM" id="MobiDB-lite"/>
    </source>
</evidence>
<sequence>MDEKDLLNRIKKSADSVEPPESLDPDHIKDRLEHYTPPLDAGKKKKFPVYRLGAAAAVLLIALISVWTVNRIPNQSISEIASGSSGNQDAGAGEGFTEAATAPENGQESSVDDNGNDTVISEPKTSPDGKVAPIQNYDVLYNTLVKNFSMQEGGITNEAKASTGAGMGGDMESSKEMADGLAGGNTESKAMDTGAEDSSDYSSTNIQETGVDEGDVVKTDGNYLYILGNDNKLHIIAADGSKLNESSSIDFKDFSETIEEFYISKNILNIITTASTTTMQSGSTESDGSIIEDDIAWVDSADAKKDIYSVNRHLITKLYTYDISDRSAPKLTGTTTQDGHYQTSRKTGDYIYLFSEYSPVLKQTREDSTIIPKINGINLSSSDIYIPEFLNSPAYLIITAINIKSPDTILSKKAIVSAAYLYYVSTENIYICTNDWNGSTNTTQIMKFQYEKGSIAPVSAAEAKGALNNSFSLNEHNGYLRIVTTSYSENTGSVNNLYIYDESLNPCGKLENLAPGETIQSARFLGDTGYFVTFRQMDPLFSVDLSDPNHPKLLGELKITGFSSYLHFYGKDKLLGIGYEVDPESGAYKGMKLSMFDLSDPSNVKELHKYIIKDANDSQGLINYKAIMINPDKNLFGFHCRTDADNYMVFSYDPEDGFQNKLVYTFKGTEDYSLAINNARGLYINDTFYLSYGQDTQNHILSFDINNNFTQLESFKTK</sequence>
<dbReference type="InterPro" id="IPR019198">
    <property type="entry name" value="Beta_propeller_containing"/>
</dbReference>
<comment type="caution">
    <text evidence="3">The sequence shown here is derived from an EMBL/GenBank/DDBJ whole genome shotgun (WGS) entry which is preliminary data.</text>
</comment>
<feature type="transmembrane region" description="Helical" evidence="2">
    <location>
        <begin position="49"/>
        <end position="69"/>
    </location>
</feature>
<keyword evidence="2" id="KW-0812">Transmembrane</keyword>
<accession>A0A4U8Q305</accession>
<feature type="region of interest" description="Disordered" evidence="1">
    <location>
        <begin position="159"/>
        <end position="213"/>
    </location>
</feature>
<dbReference type="STRING" id="180332.GCA_000797495_05740"/>
<keyword evidence="2" id="KW-1133">Transmembrane helix</keyword>
<name>A0A4U8Q305_9FIRM</name>
<evidence type="ECO:0000313" key="4">
    <source>
        <dbReference type="Proteomes" id="UP000306509"/>
    </source>
</evidence>
<proteinExistence type="predicted"/>